<protein>
    <recommendedName>
        <fullName evidence="3">G domain-containing protein</fullName>
    </recommendedName>
</protein>
<dbReference type="Ensembl" id="ENSPMGT00000013503.1">
    <property type="protein sequence ID" value="ENSPMGP00000012656.1"/>
    <property type="gene ID" value="ENSPMGG00000010433.1"/>
</dbReference>
<proteinExistence type="predicted"/>
<evidence type="ECO:0000313" key="1">
    <source>
        <dbReference type="Ensembl" id="ENSPMGP00000012656.1"/>
    </source>
</evidence>
<name>A0A3B4A827_9GOBI</name>
<dbReference type="STRING" id="409849.ENSPMGP00000012656"/>
<dbReference type="AlphaFoldDB" id="A0A3B4A827"/>
<dbReference type="PANTHER" id="PTHR14241">
    <property type="entry name" value="INTERFERON-INDUCED PROTEIN 44"/>
    <property type="match status" value="1"/>
</dbReference>
<dbReference type="GO" id="GO:0006955">
    <property type="term" value="P:immune response"/>
    <property type="evidence" value="ECO:0007669"/>
    <property type="project" value="TreeGrafter"/>
</dbReference>
<dbReference type="Gene3D" id="3.40.50.300">
    <property type="entry name" value="P-loop containing nucleotide triphosphate hydrolases"/>
    <property type="match status" value="1"/>
</dbReference>
<accession>A0A3B4A827</accession>
<dbReference type="CDD" id="cd00882">
    <property type="entry name" value="Ras_like_GTPase"/>
    <property type="match status" value="1"/>
</dbReference>
<organism evidence="1 2">
    <name type="scientific">Periophthalmus magnuspinnatus</name>
    <dbReference type="NCBI Taxonomy" id="409849"/>
    <lineage>
        <taxon>Eukaryota</taxon>
        <taxon>Metazoa</taxon>
        <taxon>Chordata</taxon>
        <taxon>Craniata</taxon>
        <taxon>Vertebrata</taxon>
        <taxon>Euteleostomi</taxon>
        <taxon>Actinopterygii</taxon>
        <taxon>Neopterygii</taxon>
        <taxon>Teleostei</taxon>
        <taxon>Neoteleostei</taxon>
        <taxon>Acanthomorphata</taxon>
        <taxon>Gobiaria</taxon>
        <taxon>Gobiiformes</taxon>
        <taxon>Gobioidei</taxon>
        <taxon>Gobiidae</taxon>
        <taxon>Oxudercinae</taxon>
        <taxon>Periophthalmus</taxon>
    </lineage>
</organism>
<dbReference type="Proteomes" id="UP000261520">
    <property type="component" value="Unplaced"/>
</dbReference>
<dbReference type="PANTHER" id="PTHR14241:SF1">
    <property type="entry name" value="INTERFERON-INDUCED PROTEIN 44-RELATED"/>
    <property type="match status" value="1"/>
</dbReference>
<evidence type="ECO:0008006" key="3">
    <source>
        <dbReference type="Google" id="ProtNLM"/>
    </source>
</evidence>
<reference evidence="1" key="2">
    <citation type="submission" date="2025-09" db="UniProtKB">
        <authorList>
            <consortium name="Ensembl"/>
        </authorList>
    </citation>
    <scope>IDENTIFICATION</scope>
</reference>
<dbReference type="SUPFAM" id="SSF52540">
    <property type="entry name" value="P-loop containing nucleoside triphosphate hydrolases"/>
    <property type="match status" value="1"/>
</dbReference>
<reference evidence="1" key="1">
    <citation type="submission" date="2025-08" db="UniProtKB">
        <authorList>
            <consortium name="Ensembl"/>
        </authorList>
    </citation>
    <scope>IDENTIFICATION</scope>
</reference>
<evidence type="ECO:0000313" key="2">
    <source>
        <dbReference type="Proteomes" id="UP000261520"/>
    </source>
</evidence>
<keyword evidence="2" id="KW-1185">Reference proteome</keyword>
<dbReference type="InterPro" id="IPR027417">
    <property type="entry name" value="P-loop_NTPase"/>
</dbReference>
<sequence>MSGVHICISVFFAVLDKPWREIDWGQKDNLLKFLKTYKPKGASHLRILLYGPVGAGKSSFINSAASVIKGTLVNMAGVEGSNMATQSFTFKTHKIRTDDGTKIPIVFNDIMGLEARQSVGVRPEDIYLAMKGHVKDGYRFDPKKALSPEDDEYNKNPSVDDKVHVLVCLLKANATDISDHVLEKMMEVKEMARDLGKIYTHAGFLSFSFSADIIKCHETNCRGEETVLMARGSGPNGP</sequence>